<dbReference type="STRING" id="500610.SAMN02799615_02307"/>
<dbReference type="InterPro" id="IPR029068">
    <property type="entry name" value="Glyas_Bleomycin-R_OHBP_Dase"/>
</dbReference>
<organism evidence="2 3">
    <name type="scientific">Dyella marensis</name>
    <dbReference type="NCBI Taxonomy" id="500610"/>
    <lineage>
        <taxon>Bacteria</taxon>
        <taxon>Pseudomonadati</taxon>
        <taxon>Pseudomonadota</taxon>
        <taxon>Gammaproteobacteria</taxon>
        <taxon>Lysobacterales</taxon>
        <taxon>Rhodanobacteraceae</taxon>
        <taxon>Dyella</taxon>
    </lineage>
</organism>
<feature type="domain" description="VOC" evidence="1">
    <location>
        <begin position="8"/>
        <end position="120"/>
    </location>
</feature>
<dbReference type="PROSITE" id="PS51819">
    <property type="entry name" value="VOC"/>
    <property type="match status" value="1"/>
</dbReference>
<evidence type="ECO:0000259" key="1">
    <source>
        <dbReference type="PROSITE" id="PS51819"/>
    </source>
</evidence>
<dbReference type="Proteomes" id="UP000199477">
    <property type="component" value="Unassembled WGS sequence"/>
</dbReference>
<proteinExistence type="predicted"/>
<dbReference type="AlphaFoldDB" id="A0A1I2FIY1"/>
<gene>
    <name evidence="2" type="ORF">SAMN02799615_02307</name>
</gene>
<dbReference type="Gene3D" id="3.30.720.110">
    <property type="match status" value="1"/>
</dbReference>
<dbReference type="EMBL" id="FONH01000006">
    <property type="protein sequence ID" value="SFF04839.1"/>
    <property type="molecule type" value="Genomic_DNA"/>
</dbReference>
<protein>
    <submittedName>
        <fullName evidence="2">Uncharacterized conserved protein PhnB, glyoxalase superfamily</fullName>
    </submittedName>
</protein>
<dbReference type="Gene3D" id="3.30.720.120">
    <property type="match status" value="1"/>
</dbReference>
<dbReference type="InterPro" id="IPR037523">
    <property type="entry name" value="VOC_core"/>
</dbReference>
<accession>A0A1I2FIY1</accession>
<dbReference type="Pfam" id="PF00903">
    <property type="entry name" value="Glyoxalase"/>
    <property type="match status" value="1"/>
</dbReference>
<reference evidence="3" key="1">
    <citation type="submission" date="2016-10" db="EMBL/GenBank/DDBJ databases">
        <authorList>
            <person name="Varghese N."/>
            <person name="Submissions S."/>
        </authorList>
    </citation>
    <scope>NUCLEOTIDE SEQUENCE [LARGE SCALE GENOMIC DNA]</scope>
    <source>
        <strain evidence="3">UNC178MFTsu3.1</strain>
    </source>
</reference>
<dbReference type="RefSeq" id="WP_026633566.1">
    <property type="nucleotide sequence ID" value="NZ_FONH01000006.1"/>
</dbReference>
<sequence length="136" mass="14696">MHTNRSIPTCTVIPELPYPDVREAAAWLVRAFGFRERLRIGGHRIQMHAGDGAIVVTEGGGKDAAAGHAVMMRVTGIDAHYARAREAGAVVIRPPATYPYGERQYTVADLGGHAWTFSESVADVDPTDWGGELVEP</sequence>
<dbReference type="InterPro" id="IPR004360">
    <property type="entry name" value="Glyas_Fos-R_dOase_dom"/>
</dbReference>
<name>A0A1I2FIY1_9GAMM</name>
<dbReference type="PANTHER" id="PTHR34109">
    <property type="entry name" value="BNAUNNG04460D PROTEIN-RELATED"/>
    <property type="match status" value="1"/>
</dbReference>
<evidence type="ECO:0000313" key="3">
    <source>
        <dbReference type="Proteomes" id="UP000199477"/>
    </source>
</evidence>
<dbReference type="SUPFAM" id="SSF54593">
    <property type="entry name" value="Glyoxalase/Bleomycin resistance protein/Dihydroxybiphenyl dioxygenase"/>
    <property type="match status" value="1"/>
</dbReference>
<dbReference type="PANTHER" id="PTHR34109:SF1">
    <property type="entry name" value="VOC DOMAIN-CONTAINING PROTEIN"/>
    <property type="match status" value="1"/>
</dbReference>
<keyword evidence="3" id="KW-1185">Reference proteome</keyword>
<evidence type="ECO:0000313" key="2">
    <source>
        <dbReference type="EMBL" id="SFF04839.1"/>
    </source>
</evidence>